<evidence type="ECO:0000256" key="3">
    <source>
        <dbReference type="ARBA" id="ARBA00023274"/>
    </source>
</evidence>
<organism evidence="8 9">
    <name type="scientific">Candidatus Curtissbacteria bacterium RIFCSPLOWO2_01_FULL_37_9</name>
    <dbReference type="NCBI Taxonomy" id="1797724"/>
    <lineage>
        <taxon>Bacteria</taxon>
        <taxon>Candidatus Curtissiibacteriota</taxon>
    </lineage>
</organism>
<dbReference type="GO" id="GO:0022625">
    <property type="term" value="C:cytosolic large ribosomal subunit"/>
    <property type="evidence" value="ECO:0007669"/>
    <property type="project" value="TreeGrafter"/>
</dbReference>
<protein>
    <recommendedName>
        <fullName evidence="4">Large ribosomal subunit protein uL15</fullName>
    </recommendedName>
</protein>
<feature type="region of interest" description="Disordered" evidence="6">
    <location>
        <begin position="1"/>
        <end position="73"/>
    </location>
</feature>
<proteinExistence type="inferred from homology"/>
<feature type="compositionally biased region" description="Gly residues" evidence="6">
    <location>
        <begin position="21"/>
        <end position="35"/>
    </location>
</feature>
<dbReference type="InterPro" id="IPR001196">
    <property type="entry name" value="Ribosomal_uL15_CS"/>
</dbReference>
<keyword evidence="3 4" id="KW-0687">Ribonucleoprotein</keyword>
<dbReference type="STRING" id="1797724.A3A48_03510"/>
<name>A0A1F5GW53_9BACT</name>
<keyword evidence="2 4" id="KW-0689">Ribosomal protein</keyword>
<dbReference type="Pfam" id="PF00828">
    <property type="entry name" value="Ribosomal_L27A"/>
    <property type="match status" value="1"/>
</dbReference>
<dbReference type="PANTHER" id="PTHR12934">
    <property type="entry name" value="50S RIBOSOMAL PROTEIN L15"/>
    <property type="match status" value="1"/>
</dbReference>
<dbReference type="InterPro" id="IPR030878">
    <property type="entry name" value="Ribosomal_uL15"/>
</dbReference>
<dbReference type="AlphaFoldDB" id="A0A1F5GW53"/>
<feature type="domain" description="Large ribosomal subunit protein uL15/eL18" evidence="7">
    <location>
        <begin position="80"/>
        <end position="149"/>
    </location>
</feature>
<dbReference type="PROSITE" id="PS00475">
    <property type="entry name" value="RIBOSOMAL_L15"/>
    <property type="match status" value="1"/>
</dbReference>
<dbReference type="HAMAP" id="MF_01341">
    <property type="entry name" value="Ribosomal_uL15"/>
    <property type="match status" value="1"/>
</dbReference>
<feature type="compositionally biased region" description="Basic residues" evidence="6">
    <location>
        <begin position="58"/>
        <end position="73"/>
    </location>
</feature>
<comment type="caution">
    <text evidence="8">The sequence shown here is derived from an EMBL/GenBank/DDBJ whole genome shotgun (WGS) entry which is preliminary data.</text>
</comment>
<evidence type="ECO:0000256" key="4">
    <source>
        <dbReference type="HAMAP-Rule" id="MF_01341"/>
    </source>
</evidence>
<reference evidence="8 9" key="1">
    <citation type="journal article" date="2016" name="Nat. Commun.">
        <title>Thousands of microbial genomes shed light on interconnected biogeochemical processes in an aquifer system.</title>
        <authorList>
            <person name="Anantharaman K."/>
            <person name="Brown C.T."/>
            <person name="Hug L.A."/>
            <person name="Sharon I."/>
            <person name="Castelle C.J."/>
            <person name="Probst A.J."/>
            <person name="Thomas B.C."/>
            <person name="Singh A."/>
            <person name="Wilkins M.J."/>
            <person name="Karaoz U."/>
            <person name="Brodie E.L."/>
            <person name="Williams K.H."/>
            <person name="Hubbard S.S."/>
            <person name="Banfield J.F."/>
        </authorList>
    </citation>
    <scope>NUCLEOTIDE SEQUENCE [LARGE SCALE GENOMIC DNA]</scope>
</reference>
<comment type="subunit">
    <text evidence="4">Part of the 50S ribosomal subunit.</text>
</comment>
<dbReference type="Proteomes" id="UP000178336">
    <property type="component" value="Unassembled WGS sequence"/>
</dbReference>
<dbReference type="GO" id="GO:0003735">
    <property type="term" value="F:structural constituent of ribosome"/>
    <property type="evidence" value="ECO:0007669"/>
    <property type="project" value="InterPro"/>
</dbReference>
<evidence type="ECO:0000256" key="5">
    <source>
        <dbReference type="RuleBase" id="RU003888"/>
    </source>
</evidence>
<evidence type="ECO:0000313" key="8">
    <source>
        <dbReference type="EMBL" id="OGD96059.1"/>
    </source>
</evidence>
<keyword evidence="4" id="KW-0699">rRNA-binding</keyword>
<dbReference type="InterPro" id="IPR021131">
    <property type="entry name" value="Ribosomal_uL15/eL18"/>
</dbReference>
<dbReference type="InterPro" id="IPR036227">
    <property type="entry name" value="Ribosomal_uL15/eL18_sf"/>
</dbReference>
<comment type="similarity">
    <text evidence="1 4 5">Belongs to the universal ribosomal protein uL15 family.</text>
</comment>
<dbReference type="NCBIfam" id="TIGR01071">
    <property type="entry name" value="rplO_bact"/>
    <property type="match status" value="1"/>
</dbReference>
<dbReference type="PANTHER" id="PTHR12934:SF11">
    <property type="entry name" value="LARGE RIBOSOMAL SUBUNIT PROTEIN UL15M"/>
    <property type="match status" value="1"/>
</dbReference>
<evidence type="ECO:0000256" key="1">
    <source>
        <dbReference type="ARBA" id="ARBA00007320"/>
    </source>
</evidence>
<evidence type="ECO:0000256" key="6">
    <source>
        <dbReference type="SAM" id="MobiDB-lite"/>
    </source>
</evidence>
<dbReference type="Gene3D" id="3.100.10.10">
    <property type="match status" value="1"/>
</dbReference>
<dbReference type="SUPFAM" id="SSF52080">
    <property type="entry name" value="Ribosomal proteins L15p and L18e"/>
    <property type="match status" value="1"/>
</dbReference>
<dbReference type="GO" id="GO:0019843">
    <property type="term" value="F:rRNA binding"/>
    <property type="evidence" value="ECO:0007669"/>
    <property type="project" value="UniProtKB-UniRule"/>
</dbReference>
<dbReference type="GO" id="GO:0006412">
    <property type="term" value="P:translation"/>
    <property type="evidence" value="ECO:0007669"/>
    <property type="project" value="UniProtKB-UniRule"/>
</dbReference>
<feature type="compositionally biased region" description="Polar residues" evidence="6">
    <location>
        <begin position="1"/>
        <end position="13"/>
    </location>
</feature>
<comment type="function">
    <text evidence="4">Binds to the 23S rRNA.</text>
</comment>
<keyword evidence="4" id="KW-0694">RNA-binding</keyword>
<gene>
    <name evidence="4" type="primary">rplO</name>
    <name evidence="8" type="ORF">A3A48_03510</name>
</gene>
<dbReference type="InterPro" id="IPR005749">
    <property type="entry name" value="Ribosomal_uL15_bac-type"/>
</dbReference>
<evidence type="ECO:0000313" key="9">
    <source>
        <dbReference type="Proteomes" id="UP000178336"/>
    </source>
</evidence>
<dbReference type="EMBL" id="MFBN01000001">
    <property type="protein sequence ID" value="OGD96059.1"/>
    <property type="molecule type" value="Genomic_DNA"/>
</dbReference>
<sequence length="157" mass="16740">MEVNQQSLSNVIKQRSKRVGRGPGSGKGKTAGRGTKGQKARGKISINHPHFEGGQRSLIKRLPYKRGKGNSKTSKKPLVVNLKVLNILPKGQVIDLATLIKFGIVNKEDANRFGVKILGGGNLNNSVTISLPISKKATGKILKAGGKVIGNNPKSKE</sequence>
<accession>A0A1F5GW53</accession>
<evidence type="ECO:0000259" key="7">
    <source>
        <dbReference type="Pfam" id="PF00828"/>
    </source>
</evidence>
<evidence type="ECO:0000256" key="2">
    <source>
        <dbReference type="ARBA" id="ARBA00022980"/>
    </source>
</evidence>